<protein>
    <recommendedName>
        <fullName evidence="3">DUF2948 domain-containing protein</fullName>
    </recommendedName>
</protein>
<name>A0A225NLB5_9RHOB</name>
<dbReference type="OrthoDB" id="9806367at2"/>
<dbReference type="AlphaFoldDB" id="A0A225NLB5"/>
<evidence type="ECO:0000313" key="1">
    <source>
        <dbReference type="EMBL" id="OWU70572.1"/>
    </source>
</evidence>
<keyword evidence="2" id="KW-1185">Reference proteome</keyword>
<sequence>MTEDARFEDGGEAPLYLGALDDEDLGVLAALVQDAVFPITEMAWRPKARQFAILLNRFRWEDAPNAKARNRPVERVQSVLSVENVLRVASQGIDRADKDVILSLLSVTFEPAEDGTGHVVLTLAGDGGIRLEVEALDVTLRDVTRPYEAPSGKIPDHDA</sequence>
<comment type="caution">
    <text evidence="1">The sequence shown here is derived from an EMBL/GenBank/DDBJ whole genome shotgun (WGS) entry which is preliminary data.</text>
</comment>
<dbReference type="RefSeq" id="WP_088651712.1">
    <property type="nucleotide sequence ID" value="NZ_AQQR01000011.1"/>
</dbReference>
<gene>
    <name evidence="1" type="ORF">ATO3_20130</name>
</gene>
<evidence type="ECO:0008006" key="3">
    <source>
        <dbReference type="Google" id="ProtNLM"/>
    </source>
</evidence>
<accession>A0A225NLB5</accession>
<organism evidence="1 2">
    <name type="scientific">Marinibacterium profundimaris</name>
    <dbReference type="NCBI Taxonomy" id="1679460"/>
    <lineage>
        <taxon>Bacteria</taxon>
        <taxon>Pseudomonadati</taxon>
        <taxon>Pseudomonadota</taxon>
        <taxon>Alphaproteobacteria</taxon>
        <taxon>Rhodobacterales</taxon>
        <taxon>Paracoccaceae</taxon>
        <taxon>Marinibacterium</taxon>
    </lineage>
</organism>
<dbReference type="Proteomes" id="UP000215377">
    <property type="component" value="Unassembled WGS sequence"/>
</dbReference>
<dbReference type="Pfam" id="PF11164">
    <property type="entry name" value="DUF2948"/>
    <property type="match status" value="1"/>
</dbReference>
<dbReference type="InterPro" id="IPR021335">
    <property type="entry name" value="DUF2948"/>
</dbReference>
<reference evidence="1 2" key="1">
    <citation type="submission" date="2013-04" db="EMBL/GenBank/DDBJ databases">
        <title>Oceanicola sp. 22II1-22F33 Genome Sequencing.</title>
        <authorList>
            <person name="Lai Q."/>
            <person name="Li G."/>
            <person name="Shao Z."/>
        </authorList>
    </citation>
    <scope>NUCLEOTIDE SEQUENCE [LARGE SCALE GENOMIC DNA]</scope>
    <source>
        <strain evidence="1 2">22II1-22F33</strain>
    </source>
</reference>
<evidence type="ECO:0000313" key="2">
    <source>
        <dbReference type="Proteomes" id="UP000215377"/>
    </source>
</evidence>
<dbReference type="EMBL" id="AQQR01000011">
    <property type="protein sequence ID" value="OWU70572.1"/>
    <property type="molecule type" value="Genomic_DNA"/>
</dbReference>
<proteinExistence type="predicted"/>